<accession>A0A484Z7P4</accession>
<dbReference type="EMBL" id="CAADIW010000074">
    <property type="protein sequence ID" value="VFS44464.1"/>
    <property type="molecule type" value="Genomic_DNA"/>
</dbReference>
<evidence type="ECO:0000313" key="1">
    <source>
        <dbReference type="EMBL" id="VFS44464.1"/>
    </source>
</evidence>
<sequence length="113" mass="13187">MHRVFDLLAFINTHFRQIFHRPLARFLLAQPQHLDRRLHHILQHRHVAPEIEMLKYHGQARAQQPQLVLSATFQLAVFVTDQINVLSAHHNLAFTRFFEEVNAAQESTFTGTG</sequence>
<name>A0A484Z7P4_9ENTR</name>
<evidence type="ECO:0000313" key="2">
    <source>
        <dbReference type="Proteomes" id="UP000351155"/>
    </source>
</evidence>
<proteinExistence type="predicted"/>
<organism evidence="1 2">
    <name type="scientific">Enterobacter cancerogenus</name>
    <dbReference type="NCBI Taxonomy" id="69218"/>
    <lineage>
        <taxon>Bacteria</taxon>
        <taxon>Pseudomonadati</taxon>
        <taxon>Pseudomonadota</taxon>
        <taxon>Gammaproteobacteria</taxon>
        <taxon>Enterobacterales</taxon>
        <taxon>Enterobacteriaceae</taxon>
        <taxon>Enterobacter</taxon>
        <taxon>Enterobacter cloacae complex</taxon>
    </lineage>
</organism>
<reference evidence="1 2" key="1">
    <citation type="submission" date="2019-03" db="EMBL/GenBank/DDBJ databases">
        <authorList>
            <consortium name="Pathogen Informatics"/>
        </authorList>
    </citation>
    <scope>NUCLEOTIDE SEQUENCE [LARGE SCALE GENOMIC DNA]</scope>
    <source>
        <strain evidence="1 2">NCTC12126</strain>
    </source>
</reference>
<protein>
    <submittedName>
        <fullName evidence="1">Uncharacterized protein</fullName>
    </submittedName>
</protein>
<gene>
    <name evidence="1" type="ORF">NCTC12126_05768</name>
</gene>
<dbReference type="Proteomes" id="UP000351155">
    <property type="component" value="Unassembled WGS sequence"/>
</dbReference>
<dbReference type="AlphaFoldDB" id="A0A484Z7P4"/>